<evidence type="ECO:0000313" key="1">
    <source>
        <dbReference type="EMBL" id="PIS22943.1"/>
    </source>
</evidence>
<dbReference type="AlphaFoldDB" id="A0A2H0XDE9"/>
<proteinExistence type="predicted"/>
<dbReference type="EMBL" id="PEYT01000023">
    <property type="protein sequence ID" value="PIS22943.1"/>
    <property type="molecule type" value="Genomic_DNA"/>
</dbReference>
<organism evidence="1 2">
    <name type="scientific">candidate division WWE3 bacterium CG08_land_8_20_14_0_20_40_13</name>
    <dbReference type="NCBI Taxonomy" id="1975084"/>
    <lineage>
        <taxon>Bacteria</taxon>
        <taxon>Katanobacteria</taxon>
    </lineage>
</organism>
<protein>
    <submittedName>
        <fullName evidence="1">Uncharacterized protein</fullName>
    </submittedName>
</protein>
<evidence type="ECO:0000313" key="2">
    <source>
        <dbReference type="Proteomes" id="UP000230340"/>
    </source>
</evidence>
<dbReference type="Proteomes" id="UP000230340">
    <property type="component" value="Unassembled WGS sequence"/>
</dbReference>
<gene>
    <name evidence="1" type="ORF">COT49_02540</name>
</gene>
<reference evidence="2" key="1">
    <citation type="submission" date="2017-09" db="EMBL/GenBank/DDBJ databases">
        <title>Depth-based differentiation of microbial function through sediment-hosted aquifers and enrichment of novel symbionts in the deep terrestrial subsurface.</title>
        <authorList>
            <person name="Probst A.J."/>
            <person name="Ladd B."/>
            <person name="Jarett J.K."/>
            <person name="Geller-Mcgrath D.E."/>
            <person name="Sieber C.M.K."/>
            <person name="Emerson J.B."/>
            <person name="Anantharaman K."/>
            <person name="Thomas B.C."/>
            <person name="Malmstrom R."/>
            <person name="Stieglmeier M."/>
            <person name="Klingl A."/>
            <person name="Woyke T."/>
            <person name="Ryan C.M."/>
            <person name="Banfield J.F."/>
        </authorList>
    </citation>
    <scope>NUCLEOTIDE SEQUENCE [LARGE SCALE GENOMIC DNA]</scope>
</reference>
<accession>A0A2H0XDE9</accession>
<name>A0A2H0XDE9_UNCKA</name>
<comment type="caution">
    <text evidence="1">The sequence shown here is derived from an EMBL/GenBank/DDBJ whole genome shotgun (WGS) entry which is preliminary data.</text>
</comment>
<sequence>MFQVSKKNIKAVLPIGGIDFLTPAEVDIKLGLDGLVQVKVVNTLLMDLASAGEIRRARSQLRYQALTPWERRGSGMRY</sequence>